<accession>A0A8T2SGS2</accession>
<keyword evidence="1" id="KW-0472">Membrane</keyword>
<proteinExistence type="predicted"/>
<dbReference type="Proteomes" id="UP000825935">
    <property type="component" value="Chromosome 20"/>
</dbReference>
<organism evidence="2 3">
    <name type="scientific">Ceratopteris richardii</name>
    <name type="common">Triangle waterfern</name>
    <dbReference type="NCBI Taxonomy" id="49495"/>
    <lineage>
        <taxon>Eukaryota</taxon>
        <taxon>Viridiplantae</taxon>
        <taxon>Streptophyta</taxon>
        <taxon>Embryophyta</taxon>
        <taxon>Tracheophyta</taxon>
        <taxon>Polypodiopsida</taxon>
        <taxon>Polypodiidae</taxon>
        <taxon>Polypodiales</taxon>
        <taxon>Pteridineae</taxon>
        <taxon>Pteridaceae</taxon>
        <taxon>Parkerioideae</taxon>
        <taxon>Ceratopteris</taxon>
    </lineage>
</organism>
<reference evidence="2" key="1">
    <citation type="submission" date="2021-08" db="EMBL/GenBank/DDBJ databases">
        <title>WGS assembly of Ceratopteris richardii.</title>
        <authorList>
            <person name="Marchant D.B."/>
            <person name="Chen G."/>
            <person name="Jenkins J."/>
            <person name="Shu S."/>
            <person name="Leebens-Mack J."/>
            <person name="Grimwood J."/>
            <person name="Schmutz J."/>
            <person name="Soltis P."/>
            <person name="Soltis D."/>
            <person name="Chen Z.-H."/>
        </authorList>
    </citation>
    <scope>NUCLEOTIDE SEQUENCE</scope>
    <source>
        <strain evidence="2">Whitten #5841</strain>
        <tissue evidence="2">Leaf</tissue>
    </source>
</reference>
<gene>
    <name evidence="2" type="ORF">KP509_20G017400</name>
</gene>
<dbReference type="EMBL" id="CM035425">
    <property type="protein sequence ID" value="KAH7331154.1"/>
    <property type="molecule type" value="Genomic_DNA"/>
</dbReference>
<evidence type="ECO:0000313" key="2">
    <source>
        <dbReference type="EMBL" id="KAH7331154.1"/>
    </source>
</evidence>
<protein>
    <submittedName>
        <fullName evidence="2">Uncharacterized protein</fullName>
    </submittedName>
</protein>
<comment type="caution">
    <text evidence="2">The sequence shown here is derived from an EMBL/GenBank/DDBJ whole genome shotgun (WGS) entry which is preliminary data.</text>
</comment>
<keyword evidence="1" id="KW-0812">Transmembrane</keyword>
<keyword evidence="3" id="KW-1185">Reference proteome</keyword>
<name>A0A8T2SGS2_CERRI</name>
<dbReference type="AlphaFoldDB" id="A0A8T2SGS2"/>
<sequence>MIREPKRPSIKPLCLPLQDVYFLFLSLSLSLSVHALAELVYWRVISHNSALVYWRVISHNSALPAASDFWSFGPGSFLSIDS</sequence>
<evidence type="ECO:0000256" key="1">
    <source>
        <dbReference type="SAM" id="Phobius"/>
    </source>
</evidence>
<feature type="transmembrane region" description="Helical" evidence="1">
    <location>
        <begin position="20"/>
        <end position="41"/>
    </location>
</feature>
<evidence type="ECO:0000313" key="3">
    <source>
        <dbReference type="Proteomes" id="UP000825935"/>
    </source>
</evidence>
<keyword evidence="1" id="KW-1133">Transmembrane helix</keyword>